<name>A0A382Y2A2_9ZZZZ</name>
<dbReference type="EMBL" id="UINC01172369">
    <property type="protein sequence ID" value="SVD77416.1"/>
    <property type="molecule type" value="Genomic_DNA"/>
</dbReference>
<accession>A0A382Y2A2</accession>
<organism evidence="1">
    <name type="scientific">marine metagenome</name>
    <dbReference type="NCBI Taxonomy" id="408172"/>
    <lineage>
        <taxon>unclassified sequences</taxon>
        <taxon>metagenomes</taxon>
        <taxon>ecological metagenomes</taxon>
    </lineage>
</organism>
<proteinExistence type="predicted"/>
<gene>
    <name evidence="1" type="ORF">METZ01_LOCUS430270</name>
</gene>
<feature type="non-terminal residue" evidence="1">
    <location>
        <position position="1"/>
    </location>
</feature>
<reference evidence="1" key="1">
    <citation type="submission" date="2018-05" db="EMBL/GenBank/DDBJ databases">
        <authorList>
            <person name="Lanie J.A."/>
            <person name="Ng W.-L."/>
            <person name="Kazmierczak K.M."/>
            <person name="Andrzejewski T.M."/>
            <person name="Davidsen T.M."/>
            <person name="Wayne K.J."/>
            <person name="Tettelin H."/>
            <person name="Glass J.I."/>
            <person name="Rusch D."/>
            <person name="Podicherti R."/>
            <person name="Tsui H.-C.T."/>
            <person name="Winkler M.E."/>
        </authorList>
    </citation>
    <scope>NUCLEOTIDE SEQUENCE</scope>
</reference>
<dbReference type="AlphaFoldDB" id="A0A382Y2A2"/>
<protein>
    <submittedName>
        <fullName evidence="1">Uncharacterized protein</fullName>
    </submittedName>
</protein>
<evidence type="ECO:0000313" key="1">
    <source>
        <dbReference type="EMBL" id="SVD77416.1"/>
    </source>
</evidence>
<sequence length="67" mass="7618">VIMHYKCRLRYGSTHRIKSKNILVRFPSGCGFKYPVPQLRYQAIENDSSTGFMESVTFMVGANLSSV</sequence>